<dbReference type="PANTHER" id="PTHR36999">
    <property type="entry name" value="ISOCITRATE DEHYDROGENASE [NADP]"/>
    <property type="match status" value="1"/>
</dbReference>
<feature type="binding site" evidence="13">
    <location>
        <position position="650"/>
    </location>
    <ligand>
        <name>NADP(+)</name>
        <dbReference type="ChEBI" id="CHEBI:58349"/>
    </ligand>
</feature>
<evidence type="ECO:0000256" key="7">
    <source>
        <dbReference type="ARBA" id="ARBA00023554"/>
    </source>
</evidence>
<evidence type="ECO:0000256" key="3">
    <source>
        <dbReference type="ARBA" id="ARBA00022723"/>
    </source>
</evidence>
<feature type="site" description="Critical for catalysis" evidence="10">
    <location>
        <position position="421"/>
    </location>
</feature>
<gene>
    <name evidence="14" type="ORF">JEM65_08005</name>
</gene>
<feature type="site" description="Critical for catalysis" evidence="10">
    <location>
        <position position="256"/>
    </location>
</feature>
<feature type="binding site" evidence="13">
    <location>
        <begin position="585"/>
        <end position="586"/>
    </location>
    <ligand>
        <name>NADP(+)</name>
        <dbReference type="ChEBI" id="CHEBI:58349"/>
    </ligand>
</feature>
<keyword evidence="4 12" id="KW-0460">Magnesium</keyword>
<evidence type="ECO:0000313" key="14">
    <source>
        <dbReference type="EMBL" id="MBJ7880590.1"/>
    </source>
</evidence>
<comment type="caution">
    <text evidence="14">The sequence shown here is derived from an EMBL/GenBank/DDBJ whole genome shotgun (WGS) entry which is preliminary data.</text>
</comment>
<dbReference type="GO" id="GO:0004450">
    <property type="term" value="F:isocitrate dehydrogenase (NADP+) activity"/>
    <property type="evidence" value="ECO:0007669"/>
    <property type="project" value="UniProtKB-EC"/>
</dbReference>
<dbReference type="GO" id="GO:0006099">
    <property type="term" value="P:tricarboxylic acid cycle"/>
    <property type="evidence" value="ECO:0007669"/>
    <property type="project" value="UniProtKB-KW"/>
</dbReference>
<keyword evidence="1 9" id="KW-0329">Glyoxylate bypass</keyword>
<evidence type="ECO:0000256" key="1">
    <source>
        <dbReference type="ARBA" id="ARBA00022435"/>
    </source>
</evidence>
<evidence type="ECO:0000313" key="15">
    <source>
        <dbReference type="Proteomes" id="UP000662373"/>
    </source>
</evidence>
<keyword evidence="6 9" id="KW-0560">Oxidoreductase</keyword>
<feature type="binding site" evidence="11">
    <location>
        <begin position="133"/>
        <end position="140"/>
    </location>
    <ligand>
        <name>substrate</name>
    </ligand>
</feature>
<reference evidence="14 15" key="1">
    <citation type="submission" date="2020-09" db="EMBL/GenBank/DDBJ databases">
        <title>Draft genome of Gelidibacter salicanalis PAMC21136.</title>
        <authorList>
            <person name="Park H."/>
        </authorList>
    </citation>
    <scope>NUCLEOTIDE SEQUENCE [LARGE SCALE GENOMIC DNA]</scope>
    <source>
        <strain evidence="14 15">PAMC21136</strain>
    </source>
</reference>
<evidence type="ECO:0000256" key="13">
    <source>
        <dbReference type="PIRSR" id="PIRSR009407-4"/>
    </source>
</evidence>
<keyword evidence="3 12" id="KW-0479">Metal-binding</keyword>
<dbReference type="PANTHER" id="PTHR36999:SF1">
    <property type="entry name" value="ISOCITRATE DEHYDROGENASE (NADP(+))"/>
    <property type="match status" value="1"/>
</dbReference>
<dbReference type="InterPro" id="IPR004436">
    <property type="entry name" value="Isocitrate_DH_NADP_mono"/>
</dbReference>
<proteinExistence type="inferred from homology"/>
<feature type="binding site" evidence="13">
    <location>
        <position position="590"/>
    </location>
    <ligand>
        <name>NADP(+)</name>
        <dbReference type="ChEBI" id="CHEBI:58349"/>
    </ligand>
</feature>
<feature type="binding site" evidence="13">
    <location>
        <begin position="601"/>
        <end position="603"/>
    </location>
    <ligand>
        <name>NADP(+)</name>
        <dbReference type="ChEBI" id="CHEBI:58349"/>
    </ligand>
</feature>
<feature type="binding site" evidence="11">
    <location>
        <position position="146"/>
    </location>
    <ligand>
        <name>D-threo-isocitrate</name>
        <dbReference type="ChEBI" id="CHEBI:15562"/>
    </ligand>
</feature>
<feature type="binding site" evidence="13">
    <location>
        <begin position="83"/>
        <end position="88"/>
    </location>
    <ligand>
        <name>NADP(+)</name>
        <dbReference type="ChEBI" id="CHEBI:58349"/>
    </ligand>
</feature>
<dbReference type="PIRSF" id="PIRSF009407">
    <property type="entry name" value="IDH_monmr"/>
    <property type="match status" value="1"/>
</dbReference>
<dbReference type="RefSeq" id="WP_199598430.1">
    <property type="nucleotide sequence ID" value="NZ_JAEHJZ010000018.1"/>
</dbReference>
<evidence type="ECO:0000256" key="8">
    <source>
        <dbReference type="ARBA" id="ARBA00046318"/>
    </source>
</evidence>
<dbReference type="GO" id="GO:0046872">
    <property type="term" value="F:metal ion binding"/>
    <property type="evidence" value="ECO:0007669"/>
    <property type="project" value="UniProtKB-KW"/>
</dbReference>
<accession>A0A934NCD4</accession>
<evidence type="ECO:0000256" key="12">
    <source>
        <dbReference type="PIRSR" id="PIRSR009407-3"/>
    </source>
</evidence>
<protein>
    <recommendedName>
        <fullName evidence="9">Isocitrate dehydrogenase [NADP]</fullName>
        <ecNumber evidence="9">1.1.1.42</ecNumber>
    </recommendedName>
    <alternativeName>
        <fullName evidence="9">Oxalosuccinate decarboxylase</fullName>
    </alternativeName>
</protein>
<dbReference type="EMBL" id="JAEHJZ010000018">
    <property type="protein sequence ID" value="MBJ7880590.1"/>
    <property type="molecule type" value="Genomic_DNA"/>
</dbReference>
<dbReference type="EC" id="1.1.1.42" evidence="9"/>
<dbReference type="SUPFAM" id="SSF53659">
    <property type="entry name" value="Isocitrate/Isopropylmalate dehydrogenase-like"/>
    <property type="match status" value="1"/>
</dbReference>
<feature type="binding site" evidence="12">
    <location>
        <position position="549"/>
    </location>
    <ligand>
        <name>Mg(2+)</name>
        <dbReference type="ChEBI" id="CHEBI:18420"/>
    </ligand>
</feature>
<comment type="similarity">
    <text evidence="8 9">Belongs to the monomeric-type IDH family.</text>
</comment>
<comment type="catalytic activity">
    <reaction evidence="7 9">
        <text>D-threo-isocitrate + NADP(+) = 2-oxoglutarate + CO2 + NADPH</text>
        <dbReference type="Rhea" id="RHEA:19629"/>
        <dbReference type="ChEBI" id="CHEBI:15562"/>
        <dbReference type="ChEBI" id="CHEBI:16526"/>
        <dbReference type="ChEBI" id="CHEBI:16810"/>
        <dbReference type="ChEBI" id="CHEBI:57783"/>
        <dbReference type="ChEBI" id="CHEBI:58349"/>
        <dbReference type="EC" id="1.1.1.42"/>
    </reaction>
</comment>
<feature type="binding site" evidence="12">
    <location>
        <position position="553"/>
    </location>
    <ligand>
        <name>Mg(2+)</name>
        <dbReference type="ChEBI" id="CHEBI:18420"/>
    </ligand>
</feature>
<keyword evidence="2 9" id="KW-0816">Tricarboxylic acid cycle</keyword>
<keyword evidence="15" id="KW-1185">Reference proteome</keyword>
<evidence type="ECO:0000256" key="9">
    <source>
        <dbReference type="PIRNR" id="PIRNR009407"/>
    </source>
</evidence>
<dbReference type="Gene3D" id="3.40.718.10">
    <property type="entry name" value="Isopropylmalate Dehydrogenase"/>
    <property type="match status" value="1"/>
</dbReference>
<evidence type="ECO:0000256" key="4">
    <source>
        <dbReference type="ARBA" id="ARBA00022842"/>
    </source>
</evidence>
<evidence type="ECO:0000256" key="10">
    <source>
        <dbReference type="PIRSR" id="PIRSR009407-1"/>
    </source>
</evidence>
<dbReference type="Pfam" id="PF03971">
    <property type="entry name" value="IDH"/>
    <property type="match status" value="1"/>
</dbReference>
<dbReference type="AlphaFoldDB" id="A0A934NCD4"/>
<feature type="binding site" evidence="11">
    <location>
        <position position="548"/>
    </location>
    <ligand>
        <name>D-threo-isocitrate</name>
        <dbReference type="ChEBI" id="CHEBI:15562"/>
    </ligand>
</feature>
<evidence type="ECO:0000256" key="6">
    <source>
        <dbReference type="ARBA" id="ARBA00023002"/>
    </source>
</evidence>
<evidence type="ECO:0000256" key="2">
    <source>
        <dbReference type="ARBA" id="ARBA00022532"/>
    </source>
</evidence>
<comment type="cofactor">
    <cofactor evidence="12">
        <name>Mg(2+)</name>
        <dbReference type="ChEBI" id="CHEBI:18420"/>
    </cofactor>
    <cofactor evidence="12">
        <name>Mn(2+)</name>
        <dbReference type="ChEBI" id="CHEBI:29035"/>
    </cofactor>
    <text evidence="12">Binds 1 Mg(2+) or Mn(2+) ion per subunit.</text>
</comment>
<feature type="binding site" evidence="12">
    <location>
        <position position="351"/>
    </location>
    <ligand>
        <name>Mg(2+)</name>
        <dbReference type="ChEBI" id="CHEBI:18420"/>
    </ligand>
</feature>
<dbReference type="Proteomes" id="UP000662373">
    <property type="component" value="Unassembled WGS sequence"/>
</dbReference>
<name>A0A934NCD4_9FLAO</name>
<keyword evidence="5 9" id="KW-0521">NADP</keyword>
<evidence type="ECO:0000256" key="11">
    <source>
        <dbReference type="PIRSR" id="PIRSR009407-2"/>
    </source>
</evidence>
<organism evidence="14 15">
    <name type="scientific">Gelidibacter salicanalis</name>
    <dbReference type="NCBI Taxonomy" id="291193"/>
    <lineage>
        <taxon>Bacteria</taxon>
        <taxon>Pseudomonadati</taxon>
        <taxon>Bacteroidota</taxon>
        <taxon>Flavobacteriia</taxon>
        <taxon>Flavobacteriales</taxon>
        <taxon>Flavobacteriaceae</taxon>
        <taxon>Gelidibacter</taxon>
    </lineage>
</organism>
<evidence type="ECO:0000256" key="5">
    <source>
        <dbReference type="ARBA" id="ARBA00022857"/>
    </source>
</evidence>
<dbReference type="NCBIfam" id="TIGR00178">
    <property type="entry name" value="monomer_idh"/>
    <property type="match status" value="1"/>
</dbReference>
<feature type="binding site" evidence="13">
    <location>
        <position position="136"/>
    </location>
    <ligand>
        <name>NADP(+)</name>
        <dbReference type="ChEBI" id="CHEBI:58349"/>
    </ligand>
</feature>
<sequence>MAKTSTIIYTKTDEAPALATRSLLPIIKSFTASSNIDIVTKDISLAARILAVFPDFLNDDQKAPNTLAELGELATQPEANIIKLPNISASVPQLKEVIAELKSQGFNIPNYPDDAQTVEEKDIRSRYDKIKGSAVNPVLREGNSDRRAPKAVKNYAKKNPHSMGAWSSNSKTEVATMTQGDFFHTEKSLTLQKADTVSIKFVGTDGKEDVLKDKLNLLEGEIIDASIMSKKALISFLKDTVKEAQDKGILYSLHLKATMMKVSDPIIFGHAVEVFFKDVFDQYQVEFKQIGFSPSNGLANLYDELQELPEAKRKEIEAAIEKGIANGPDLAMVNSDKGITNLHVPSDVIIDASMPAMIRTSGKMWNAQGKPEDTLAVIPDSSYAGLYEATIDFCKKHGAFDPTTMGTVPNVGLMAQKAEEYGSHDKTFEISNDGKVIVVDSEGKTLVEHNVEKGDIWRMCQVKDAPIQDWVKLAVTRAKASATPAVFWLDKNRAHDAELIKKVNQYLPNHDTQGLDIQILSPVEATTFTLQRLKDGKDTISVTGNVLRDYLTDLFPILELGTSAKMLSIVPLMNGGGLFETGAGGSAPKHVEQFVEENHLRWDSLGEFLALAVSLEHLAEKNDNPKAQILADTLDEATGKLLDNGKSPSRKSGELDNRGSHFYLALYWAEALANQSLDMQLQEEFKVLVEVLKTNENTIVEELNSVQGKPVSIGGYYEPNEKLVTEAMRPSDTFNAILKNKVATV</sequence>
<dbReference type="GO" id="GO:0006097">
    <property type="term" value="P:glyoxylate cycle"/>
    <property type="evidence" value="ECO:0007669"/>
    <property type="project" value="UniProtKB-KW"/>
</dbReference>